<feature type="domain" description="SMP-LTD" evidence="11">
    <location>
        <begin position="279"/>
        <end position="472"/>
    </location>
</feature>
<keyword evidence="3 10" id="KW-0812">Transmembrane</keyword>
<feature type="region of interest" description="Disordered" evidence="9">
    <location>
        <begin position="604"/>
        <end position="709"/>
    </location>
</feature>
<evidence type="ECO:0000256" key="6">
    <source>
        <dbReference type="ARBA" id="ARBA00023055"/>
    </source>
</evidence>
<comment type="caution">
    <text evidence="12">The sequence shown here is derived from an EMBL/GenBank/DDBJ whole genome shotgun (WGS) entry which is preliminary data.</text>
</comment>
<dbReference type="GO" id="GO:1990456">
    <property type="term" value="P:mitochondrion-endoplasmic reticulum membrane tethering"/>
    <property type="evidence" value="ECO:0007669"/>
    <property type="project" value="TreeGrafter"/>
</dbReference>
<dbReference type="PROSITE" id="PS51847">
    <property type="entry name" value="SMP"/>
    <property type="match status" value="1"/>
</dbReference>
<organism evidence="12 13">
    <name type="scientific">Helicocarpus griseus UAMH5409</name>
    <dbReference type="NCBI Taxonomy" id="1447875"/>
    <lineage>
        <taxon>Eukaryota</taxon>
        <taxon>Fungi</taxon>
        <taxon>Dikarya</taxon>
        <taxon>Ascomycota</taxon>
        <taxon>Pezizomycotina</taxon>
        <taxon>Eurotiomycetes</taxon>
        <taxon>Eurotiomycetidae</taxon>
        <taxon>Onygenales</taxon>
        <taxon>Ajellomycetaceae</taxon>
        <taxon>Helicocarpus</taxon>
    </lineage>
</organism>
<evidence type="ECO:0000313" key="13">
    <source>
        <dbReference type="Proteomes" id="UP000223968"/>
    </source>
</evidence>
<dbReference type="GO" id="GO:0008289">
    <property type="term" value="F:lipid binding"/>
    <property type="evidence" value="ECO:0007669"/>
    <property type="project" value="UniProtKB-KW"/>
</dbReference>
<comment type="subcellular location">
    <subcellularLocation>
        <location evidence="1">Endoplasmic reticulum membrane</location>
    </subcellularLocation>
</comment>
<feature type="compositionally biased region" description="Polar residues" evidence="9">
    <location>
        <begin position="845"/>
        <end position="864"/>
    </location>
</feature>
<accession>A0A2B7XHR1</accession>
<evidence type="ECO:0000256" key="8">
    <source>
        <dbReference type="ARBA" id="ARBA00023136"/>
    </source>
</evidence>
<keyword evidence="2" id="KW-0813">Transport</keyword>
<name>A0A2B7XHR1_9EURO</name>
<keyword evidence="5 10" id="KW-1133">Transmembrane helix</keyword>
<dbReference type="Pfam" id="PF15413">
    <property type="entry name" value="PH_11"/>
    <property type="match status" value="1"/>
</dbReference>
<dbReference type="STRING" id="1447875.A0A2B7XHR1"/>
<dbReference type="EMBL" id="PDNB01000102">
    <property type="protein sequence ID" value="PGH08311.1"/>
    <property type="molecule type" value="Genomic_DNA"/>
</dbReference>
<dbReference type="InterPro" id="IPR031468">
    <property type="entry name" value="SMP_LBD"/>
</dbReference>
<feature type="compositionally biased region" description="Low complexity" evidence="9">
    <location>
        <begin position="669"/>
        <end position="689"/>
    </location>
</feature>
<feature type="transmembrane region" description="Helical" evidence="10">
    <location>
        <begin position="7"/>
        <end position="32"/>
    </location>
</feature>
<dbReference type="GO" id="GO:0005789">
    <property type="term" value="C:endoplasmic reticulum membrane"/>
    <property type="evidence" value="ECO:0007669"/>
    <property type="project" value="UniProtKB-SubCell"/>
</dbReference>
<evidence type="ECO:0000259" key="11">
    <source>
        <dbReference type="PROSITE" id="PS51847"/>
    </source>
</evidence>
<keyword evidence="13" id="KW-1185">Reference proteome</keyword>
<dbReference type="AlphaFoldDB" id="A0A2B7XHR1"/>
<dbReference type="GO" id="GO:0032865">
    <property type="term" value="C:ERMES complex"/>
    <property type="evidence" value="ECO:0007669"/>
    <property type="project" value="TreeGrafter"/>
</dbReference>
<dbReference type="Proteomes" id="UP000223968">
    <property type="component" value="Unassembled WGS sequence"/>
</dbReference>
<evidence type="ECO:0000256" key="4">
    <source>
        <dbReference type="ARBA" id="ARBA00022824"/>
    </source>
</evidence>
<reference evidence="12 13" key="1">
    <citation type="submission" date="2017-10" db="EMBL/GenBank/DDBJ databases">
        <title>Comparative genomics in systemic dimorphic fungi from Ajellomycetaceae.</title>
        <authorList>
            <person name="Munoz J.F."/>
            <person name="Mcewen J.G."/>
            <person name="Clay O.K."/>
            <person name="Cuomo C.A."/>
        </authorList>
    </citation>
    <scope>NUCLEOTIDE SEQUENCE [LARGE SCALE GENOMIC DNA]</scope>
    <source>
        <strain evidence="12 13">UAMH5409</strain>
    </source>
</reference>
<evidence type="ECO:0000256" key="1">
    <source>
        <dbReference type="ARBA" id="ARBA00004586"/>
    </source>
</evidence>
<evidence type="ECO:0000256" key="10">
    <source>
        <dbReference type="SAM" id="Phobius"/>
    </source>
</evidence>
<sequence>MGSVTAYLLVYVLGGVTFIPLGLGLIVLHAYLTLPRPSEQNKQIEDENVDNLRRPTDDQLNLKSGTDVLAEKFQRAHESDVAAGYFAVCREYVPGGVNGKPPERITPAGDVVAAESPSVYQAMYRSIFDRKQAPTIDPAKGNGKSTKKARNVFFVVLRHGHLMLYDDAEQIEVRYVISLAHHNVSIYGGGELIPESELWIKRNAICLTRKPDSIPDALASRSSTLPFYLFSENLSEKEDFYFAILKNLEKIPDSPDSPPTPQHYDVKHIITLVQRLHSSEEHLQTRWINALMGRLFLAMYKTPNLEAFIRNKITKKISRVKKPNFITKISLQKIDAGEGAPLITNPRLKDLTIDGDCCVEADVNYSGNFRLEVAATARIELGTRFKPREVDLVLSVVLKSLKGHGLMRFKPPPSNRLWVSFETMPHMEMAIEPIVSSRQITYGVILRAIESRIREVVAETLVHPFWDDIPFLDTEHETFRGGIWQHAPKPPPGTVIPDETGEQQETPGQDSPVAVDGPSRTEMASSPPSMPELPQPALTGRRSSKSIPSHLADVNSSTFPGAEKTSRMEPPRAIRSQTFSHVADPIVTADSAKIDHSVWDSKLEDRNATTTMIEISNRSQPNSPAGTPVGSPPKETSLHKRPIRTNSIVSEETRPIDVRPRTPSTADGSSPSTLSSSNSRRSSTLSLRSETTKNKIPASPTTSDMLNFKGTERQVIGSIGSAAAAARKWGLNVFGRGGESSAKEDDKTPMPVHPIGRGRPLPPPGTPLPPPERFNFMSNTIPKPKRKPVPPQLAPEQQPQADARPVNKSHRPSRSRTLTKGSQENVSEELLIIEAPLGSEPDTPITDSAPNKTEETNINDMESSYTEHSDSVPTNGASNGTMVNPNLPKDNPERILPEVSKGDTVSEASSSSIPDKQTQNLVLPLHS</sequence>
<evidence type="ECO:0000313" key="12">
    <source>
        <dbReference type="EMBL" id="PGH08311.1"/>
    </source>
</evidence>
<evidence type="ECO:0000256" key="9">
    <source>
        <dbReference type="SAM" id="MobiDB-lite"/>
    </source>
</evidence>
<dbReference type="OrthoDB" id="26740at2759"/>
<feature type="region of interest" description="Disordered" evidence="9">
    <location>
        <begin position="482"/>
        <end position="570"/>
    </location>
</feature>
<dbReference type="PANTHER" id="PTHR13466">
    <property type="entry name" value="TEX2 PROTEIN-RELATED"/>
    <property type="match status" value="1"/>
</dbReference>
<feature type="compositionally biased region" description="Polar residues" evidence="9">
    <location>
        <begin position="906"/>
        <end position="921"/>
    </location>
</feature>
<keyword evidence="6" id="KW-0445">Lipid transport</keyword>
<keyword evidence="4" id="KW-0256">Endoplasmic reticulum</keyword>
<feature type="compositionally biased region" description="Polar residues" evidence="9">
    <location>
        <begin position="608"/>
        <end position="625"/>
    </location>
</feature>
<evidence type="ECO:0000256" key="5">
    <source>
        <dbReference type="ARBA" id="ARBA00022989"/>
    </source>
</evidence>
<keyword evidence="8 10" id="KW-0472">Membrane</keyword>
<evidence type="ECO:0000256" key="7">
    <source>
        <dbReference type="ARBA" id="ARBA00023121"/>
    </source>
</evidence>
<dbReference type="PANTHER" id="PTHR13466:SF19">
    <property type="entry name" value="NUCLEUS-VACUOLE JUNCTION PROTEIN 2"/>
    <property type="match status" value="1"/>
</dbReference>
<protein>
    <recommendedName>
        <fullName evidence="11">SMP-LTD domain-containing protein</fullName>
    </recommendedName>
</protein>
<proteinExistence type="predicted"/>
<feature type="compositionally biased region" description="Polar residues" evidence="9">
    <location>
        <begin position="815"/>
        <end position="825"/>
    </location>
</feature>
<feature type="compositionally biased region" description="Basic and acidic residues" evidence="9">
    <location>
        <begin position="651"/>
        <end position="660"/>
    </location>
</feature>
<feature type="compositionally biased region" description="Polar residues" evidence="9">
    <location>
        <begin position="871"/>
        <end position="884"/>
    </location>
</feature>
<dbReference type="GO" id="GO:0015914">
    <property type="term" value="P:phospholipid transport"/>
    <property type="evidence" value="ECO:0007669"/>
    <property type="project" value="TreeGrafter"/>
</dbReference>
<feature type="compositionally biased region" description="Pro residues" evidence="9">
    <location>
        <begin position="760"/>
        <end position="772"/>
    </location>
</feature>
<feature type="compositionally biased region" description="Low complexity" evidence="9">
    <location>
        <begin position="794"/>
        <end position="803"/>
    </location>
</feature>
<keyword evidence="7" id="KW-0446">Lipid-binding</keyword>
<feature type="region of interest" description="Disordered" evidence="9">
    <location>
        <begin position="734"/>
        <end position="927"/>
    </location>
</feature>
<gene>
    <name evidence="12" type="ORF">AJ79_05998</name>
</gene>
<evidence type="ECO:0000256" key="2">
    <source>
        <dbReference type="ARBA" id="ARBA00022448"/>
    </source>
</evidence>
<dbReference type="CDD" id="cd21675">
    <property type="entry name" value="SMP_TEX2"/>
    <property type="match status" value="1"/>
</dbReference>
<evidence type="ECO:0000256" key="3">
    <source>
        <dbReference type="ARBA" id="ARBA00022692"/>
    </source>
</evidence>